<sequence length="222" mass="24751">MSIDEWYSSFQQILGNVWPEIELDLCSSSGRDLAIVGVVERTGGGTTPRTVEHGVTQPVPLSVSVNPNYPMGQEHTNVHTCSQCGETFGSQEGLRYHVQYLCNQVPRTSHNEPPGSTDSQPLGTHMRPDETAEGTMFHPCSDCDLTFLSNASLQLHIQTDHQKVHCTICGLNLSCKSSLERHIRAVHKALREHGCGVCGKKFKRRDHLQRHKQNTGHLHHDQ</sequence>
<dbReference type="AlphaFoldDB" id="A0A6P5A2R5"/>
<protein>
    <submittedName>
        <fullName evidence="9">Zinc finger protein 701-like</fullName>
    </submittedName>
</protein>
<dbReference type="SMART" id="SM00355">
    <property type="entry name" value="ZnF_C2H2"/>
    <property type="match status" value="4"/>
</dbReference>
<dbReference type="GO" id="GO:0000977">
    <property type="term" value="F:RNA polymerase II transcription regulatory region sequence-specific DNA binding"/>
    <property type="evidence" value="ECO:0007669"/>
    <property type="project" value="TreeGrafter"/>
</dbReference>
<evidence type="ECO:0000313" key="8">
    <source>
        <dbReference type="Proteomes" id="UP000515135"/>
    </source>
</evidence>
<keyword evidence="1" id="KW-0479">Metal-binding</keyword>
<feature type="domain" description="C2H2-type" evidence="7">
    <location>
        <begin position="193"/>
        <end position="222"/>
    </location>
</feature>
<dbReference type="KEGG" id="bbel:109479885"/>
<reference evidence="9" key="1">
    <citation type="submission" date="2025-08" db="UniProtKB">
        <authorList>
            <consortium name="RefSeq"/>
        </authorList>
    </citation>
    <scope>IDENTIFICATION</scope>
    <source>
        <tissue evidence="9">Gonad</tissue>
    </source>
</reference>
<name>A0A6P5A2R5_BRABE</name>
<dbReference type="PANTHER" id="PTHR24409">
    <property type="entry name" value="ZINC FINGER PROTEIN 142"/>
    <property type="match status" value="1"/>
</dbReference>
<evidence type="ECO:0000259" key="7">
    <source>
        <dbReference type="PROSITE" id="PS50157"/>
    </source>
</evidence>
<feature type="domain" description="C2H2-type" evidence="7">
    <location>
        <begin position="79"/>
        <end position="106"/>
    </location>
</feature>
<dbReference type="SUPFAM" id="SSF57667">
    <property type="entry name" value="beta-beta-alpha zinc fingers"/>
    <property type="match status" value="2"/>
</dbReference>
<evidence type="ECO:0000256" key="1">
    <source>
        <dbReference type="ARBA" id="ARBA00022723"/>
    </source>
</evidence>
<evidence type="ECO:0000256" key="3">
    <source>
        <dbReference type="ARBA" id="ARBA00022771"/>
    </source>
</evidence>
<dbReference type="Proteomes" id="UP000515135">
    <property type="component" value="Unplaced"/>
</dbReference>
<dbReference type="GO" id="GO:0000981">
    <property type="term" value="F:DNA-binding transcription factor activity, RNA polymerase II-specific"/>
    <property type="evidence" value="ECO:0007669"/>
    <property type="project" value="TreeGrafter"/>
</dbReference>
<dbReference type="InterPro" id="IPR013087">
    <property type="entry name" value="Znf_C2H2_type"/>
</dbReference>
<keyword evidence="3 5" id="KW-0863">Zinc-finger</keyword>
<dbReference type="GO" id="GO:0008270">
    <property type="term" value="F:zinc ion binding"/>
    <property type="evidence" value="ECO:0007669"/>
    <property type="project" value="UniProtKB-KW"/>
</dbReference>
<feature type="region of interest" description="Disordered" evidence="6">
    <location>
        <begin position="107"/>
        <end position="133"/>
    </location>
</feature>
<evidence type="ECO:0000256" key="6">
    <source>
        <dbReference type="SAM" id="MobiDB-lite"/>
    </source>
</evidence>
<feature type="domain" description="C2H2-type" evidence="7">
    <location>
        <begin position="164"/>
        <end position="192"/>
    </location>
</feature>
<dbReference type="OrthoDB" id="3176202at2759"/>
<dbReference type="RefSeq" id="XP_019637492.1">
    <property type="nucleotide sequence ID" value="XM_019781933.1"/>
</dbReference>
<dbReference type="Pfam" id="PF00096">
    <property type="entry name" value="zf-C2H2"/>
    <property type="match status" value="3"/>
</dbReference>
<dbReference type="PROSITE" id="PS00028">
    <property type="entry name" value="ZINC_FINGER_C2H2_1"/>
    <property type="match status" value="2"/>
</dbReference>
<proteinExistence type="predicted"/>
<dbReference type="Gene3D" id="3.30.160.60">
    <property type="entry name" value="Classic Zinc Finger"/>
    <property type="match status" value="2"/>
</dbReference>
<dbReference type="PANTHER" id="PTHR24409:SF295">
    <property type="entry name" value="AZ2-RELATED"/>
    <property type="match status" value="1"/>
</dbReference>
<accession>A0A6P5A2R5</accession>
<dbReference type="InterPro" id="IPR036236">
    <property type="entry name" value="Znf_C2H2_sf"/>
</dbReference>
<dbReference type="PROSITE" id="PS50157">
    <property type="entry name" value="ZINC_FINGER_C2H2_2"/>
    <property type="match status" value="3"/>
</dbReference>
<keyword evidence="4" id="KW-0862">Zinc</keyword>
<evidence type="ECO:0000313" key="9">
    <source>
        <dbReference type="RefSeq" id="XP_019637492.1"/>
    </source>
</evidence>
<keyword evidence="8" id="KW-1185">Reference proteome</keyword>
<gene>
    <name evidence="9" type="primary">LOC109479885</name>
</gene>
<evidence type="ECO:0000256" key="5">
    <source>
        <dbReference type="PROSITE-ProRule" id="PRU00042"/>
    </source>
</evidence>
<keyword evidence="2" id="KW-0677">Repeat</keyword>
<dbReference type="GO" id="GO:0005634">
    <property type="term" value="C:nucleus"/>
    <property type="evidence" value="ECO:0007669"/>
    <property type="project" value="TreeGrafter"/>
</dbReference>
<evidence type="ECO:0000256" key="4">
    <source>
        <dbReference type="ARBA" id="ARBA00022833"/>
    </source>
</evidence>
<evidence type="ECO:0000256" key="2">
    <source>
        <dbReference type="ARBA" id="ARBA00022737"/>
    </source>
</evidence>
<dbReference type="GeneID" id="109479885"/>
<organism evidence="8 9">
    <name type="scientific">Branchiostoma belcheri</name>
    <name type="common">Amphioxus</name>
    <dbReference type="NCBI Taxonomy" id="7741"/>
    <lineage>
        <taxon>Eukaryota</taxon>
        <taxon>Metazoa</taxon>
        <taxon>Chordata</taxon>
        <taxon>Cephalochordata</taxon>
        <taxon>Leptocardii</taxon>
        <taxon>Amphioxiformes</taxon>
        <taxon>Branchiostomatidae</taxon>
        <taxon>Branchiostoma</taxon>
    </lineage>
</organism>